<feature type="region of interest" description="Disordered" evidence="1">
    <location>
        <begin position="1"/>
        <end position="37"/>
    </location>
</feature>
<dbReference type="EMBL" id="JBHMFI010000001">
    <property type="protein sequence ID" value="MFB9070834.1"/>
    <property type="molecule type" value="Genomic_DNA"/>
</dbReference>
<sequence>MRIYPGRGGHAPHDGQAGPAGAESAVLVPGDRGTQGGQGVSVRFDLVFDPGLGGLHRGASATWQDRPGHVRPGQGPAGGQHHRSCLHGAPAHVQADGSGDRCTDGSSHVTHVQPSSVLSLISRSRCSRSPGAPGPASPPGPPTRYGVAPQVTDG</sequence>
<comment type="caution">
    <text evidence="2">The sequence shown here is derived from an EMBL/GenBank/DDBJ whole genome shotgun (WGS) entry which is preliminary data.</text>
</comment>
<gene>
    <name evidence="2" type="ORF">ACFFX0_06345</name>
</gene>
<reference evidence="2 3" key="1">
    <citation type="submission" date="2024-09" db="EMBL/GenBank/DDBJ databases">
        <authorList>
            <person name="Sun Q."/>
            <person name="Mori K."/>
        </authorList>
    </citation>
    <scope>NUCLEOTIDE SEQUENCE [LARGE SCALE GENOMIC DNA]</scope>
    <source>
        <strain evidence="2 3">CCM 7609</strain>
    </source>
</reference>
<name>A0ABV5FWJ6_9MICC</name>
<evidence type="ECO:0000313" key="2">
    <source>
        <dbReference type="EMBL" id="MFB9070834.1"/>
    </source>
</evidence>
<dbReference type="Proteomes" id="UP001589575">
    <property type="component" value="Unassembled WGS sequence"/>
</dbReference>
<feature type="compositionally biased region" description="Low complexity" evidence="1">
    <location>
        <begin position="115"/>
        <end position="131"/>
    </location>
</feature>
<accession>A0ABV5FWJ6</accession>
<organism evidence="2 3">
    <name type="scientific">Citricoccus parietis</name>
    <dbReference type="NCBI Taxonomy" id="592307"/>
    <lineage>
        <taxon>Bacteria</taxon>
        <taxon>Bacillati</taxon>
        <taxon>Actinomycetota</taxon>
        <taxon>Actinomycetes</taxon>
        <taxon>Micrococcales</taxon>
        <taxon>Micrococcaceae</taxon>
        <taxon>Citricoccus</taxon>
    </lineage>
</organism>
<feature type="region of interest" description="Disordered" evidence="1">
    <location>
        <begin position="55"/>
        <end position="154"/>
    </location>
</feature>
<evidence type="ECO:0000256" key="1">
    <source>
        <dbReference type="SAM" id="MobiDB-lite"/>
    </source>
</evidence>
<proteinExistence type="predicted"/>
<evidence type="ECO:0000313" key="3">
    <source>
        <dbReference type="Proteomes" id="UP001589575"/>
    </source>
</evidence>
<feature type="compositionally biased region" description="Polar residues" evidence="1">
    <location>
        <begin position="104"/>
        <end position="114"/>
    </location>
</feature>
<keyword evidence="3" id="KW-1185">Reference proteome</keyword>
<protein>
    <submittedName>
        <fullName evidence="2">Uncharacterized protein</fullName>
    </submittedName>
</protein>
<feature type="compositionally biased region" description="Pro residues" evidence="1">
    <location>
        <begin position="132"/>
        <end position="142"/>
    </location>
</feature>